<dbReference type="AlphaFoldDB" id="A0AAV5CEQ6"/>
<dbReference type="EMBL" id="BQKI01000006">
    <property type="protein sequence ID" value="GJM96597.1"/>
    <property type="molecule type" value="Genomic_DNA"/>
</dbReference>
<dbReference type="InterPro" id="IPR024752">
    <property type="entry name" value="Myb/SANT-like_dom"/>
</dbReference>
<evidence type="ECO:0008006" key="11">
    <source>
        <dbReference type="Google" id="ProtNLM"/>
    </source>
</evidence>
<evidence type="ECO:0000256" key="2">
    <source>
        <dbReference type="ARBA" id="ARBA00022723"/>
    </source>
</evidence>
<evidence type="ECO:0000256" key="5">
    <source>
        <dbReference type="ARBA" id="ARBA00023242"/>
    </source>
</evidence>
<feature type="domain" description="Oberon-like PHD finger" evidence="6">
    <location>
        <begin position="176"/>
        <end position="284"/>
    </location>
</feature>
<dbReference type="PANTHER" id="PTHR33345">
    <property type="entry name" value="ADAPTER PROTEIN, PUTATIVE-RELATED"/>
    <property type="match status" value="1"/>
</dbReference>
<organism evidence="9 10">
    <name type="scientific">Eleusine coracana subsp. coracana</name>
    <dbReference type="NCBI Taxonomy" id="191504"/>
    <lineage>
        <taxon>Eukaryota</taxon>
        <taxon>Viridiplantae</taxon>
        <taxon>Streptophyta</taxon>
        <taxon>Embryophyta</taxon>
        <taxon>Tracheophyta</taxon>
        <taxon>Spermatophyta</taxon>
        <taxon>Magnoliopsida</taxon>
        <taxon>Liliopsida</taxon>
        <taxon>Poales</taxon>
        <taxon>Poaceae</taxon>
        <taxon>PACMAD clade</taxon>
        <taxon>Chloridoideae</taxon>
        <taxon>Cynodonteae</taxon>
        <taxon>Eleusininae</taxon>
        <taxon>Eleusine</taxon>
    </lineage>
</organism>
<evidence type="ECO:0000256" key="1">
    <source>
        <dbReference type="ARBA" id="ARBA00004123"/>
    </source>
</evidence>
<feature type="domain" description="DUF7615" evidence="8">
    <location>
        <begin position="359"/>
        <end position="466"/>
    </location>
</feature>
<keyword evidence="10" id="KW-1185">Reference proteome</keyword>
<name>A0AAV5CEQ6_ELECO</name>
<gene>
    <name evidence="9" type="primary">ga13452</name>
    <name evidence="9" type="ORF">PR202_ga13452</name>
</gene>
<dbReference type="Pfam" id="PF24590">
    <property type="entry name" value="DUF7615"/>
    <property type="match status" value="1"/>
</dbReference>
<keyword evidence="3" id="KW-0863">Zinc-finger</keyword>
<evidence type="ECO:0000313" key="9">
    <source>
        <dbReference type="EMBL" id="GJM96597.1"/>
    </source>
</evidence>
<comment type="caution">
    <text evidence="9">The sequence shown here is derived from an EMBL/GenBank/DDBJ whole genome shotgun (WGS) entry which is preliminary data.</text>
</comment>
<dbReference type="PANTHER" id="PTHR33345:SF6">
    <property type="entry name" value="OS03G0747200 PROTEIN"/>
    <property type="match status" value="1"/>
</dbReference>
<dbReference type="GO" id="GO:0008270">
    <property type="term" value="F:zinc ion binding"/>
    <property type="evidence" value="ECO:0007669"/>
    <property type="project" value="UniProtKB-KW"/>
</dbReference>
<evidence type="ECO:0000256" key="3">
    <source>
        <dbReference type="ARBA" id="ARBA00022771"/>
    </source>
</evidence>
<dbReference type="InterPro" id="IPR056034">
    <property type="entry name" value="DUF7615"/>
</dbReference>
<evidence type="ECO:0000256" key="4">
    <source>
        <dbReference type="ARBA" id="ARBA00022833"/>
    </source>
</evidence>
<accession>A0AAV5CEQ6</accession>
<evidence type="ECO:0000259" key="8">
    <source>
        <dbReference type="Pfam" id="PF24590"/>
    </source>
</evidence>
<evidence type="ECO:0000259" key="7">
    <source>
        <dbReference type="Pfam" id="PF12776"/>
    </source>
</evidence>
<sequence>MSSGKYSHAPAREAVFWSDKMNKYLIDSLLHQDAMGNRSDEGRFFSVAYDNIITGIGDRFGVAIDRNNIKNRLKYIKETFNECKNILGEDSRIKWSTVSKRFNADPHVWRELIKAPDEVVIKQNISEELDLSELCRTETGIIAIPVCANTSGTQKLRIPEPEPEPVVSDPAGPCKARNNLCSLEREGFIESSPAQACDICCTEPGFCRECCCILCRRTIDNSFGGYSFIKCEAVVEENYICGHVAHLDCALRCYMAGTVGGTIGLDVQYYCRRCDNKTNLMLTCGVDLVEVWSTEGDEGRATSLAGENSSLANGVTVLGAQQVPEEVVLPGHPDLIDPLADNKLETSAENLPMYITGDHNAMSAKLEDDIDLALQELKKSQEEEYRLAEQKLYSQKDYILSVYRQLESERAELANPSPLSHTSNYGAILSNVLNRVDQVKREEEKLKTMLKVAGGFGKTPKSITQELFGLSASN</sequence>
<proteinExistence type="predicted"/>
<feature type="domain" description="Myb/SANT-like" evidence="7">
    <location>
        <begin position="17"/>
        <end position="111"/>
    </location>
</feature>
<keyword evidence="2" id="KW-0479">Metal-binding</keyword>
<keyword evidence="4" id="KW-0862">Zinc</keyword>
<dbReference type="Pfam" id="PF07227">
    <property type="entry name" value="PHD_Oberon"/>
    <property type="match status" value="1"/>
</dbReference>
<dbReference type="GO" id="GO:0005634">
    <property type="term" value="C:nucleus"/>
    <property type="evidence" value="ECO:0007669"/>
    <property type="project" value="UniProtKB-SubCell"/>
</dbReference>
<evidence type="ECO:0000313" key="10">
    <source>
        <dbReference type="Proteomes" id="UP001054889"/>
    </source>
</evidence>
<dbReference type="InterPro" id="IPR032881">
    <property type="entry name" value="Oberon-like_PHD"/>
</dbReference>
<comment type="subcellular location">
    <subcellularLocation>
        <location evidence="1">Nucleus</location>
    </subcellularLocation>
</comment>
<dbReference type="Proteomes" id="UP001054889">
    <property type="component" value="Unassembled WGS sequence"/>
</dbReference>
<dbReference type="Pfam" id="PF12776">
    <property type="entry name" value="Myb_DNA-bind_3"/>
    <property type="match status" value="1"/>
</dbReference>
<evidence type="ECO:0000259" key="6">
    <source>
        <dbReference type="Pfam" id="PF07227"/>
    </source>
</evidence>
<keyword evidence="5" id="KW-0539">Nucleus</keyword>
<reference evidence="9" key="2">
    <citation type="submission" date="2021-12" db="EMBL/GenBank/DDBJ databases">
        <title>Resequencing data analysis of finger millet.</title>
        <authorList>
            <person name="Hatakeyama M."/>
            <person name="Aluri S."/>
            <person name="Balachadran M.T."/>
            <person name="Sivarajan S.R."/>
            <person name="Poveda L."/>
            <person name="Shimizu-Inatsugi R."/>
            <person name="Schlapbach R."/>
            <person name="Sreeman S.M."/>
            <person name="Shimizu K.K."/>
        </authorList>
    </citation>
    <scope>NUCLEOTIDE SEQUENCE</scope>
</reference>
<reference evidence="9" key="1">
    <citation type="journal article" date="2018" name="DNA Res.">
        <title>Multiple hybrid de novo genome assembly of finger millet, an orphan allotetraploid crop.</title>
        <authorList>
            <person name="Hatakeyama M."/>
            <person name="Aluri S."/>
            <person name="Balachadran M.T."/>
            <person name="Sivarajan S.R."/>
            <person name="Patrignani A."/>
            <person name="Gruter S."/>
            <person name="Poveda L."/>
            <person name="Shimizu-Inatsugi R."/>
            <person name="Baeten J."/>
            <person name="Francoijs K.J."/>
            <person name="Nataraja K.N."/>
            <person name="Reddy Y.A.N."/>
            <person name="Phadnis S."/>
            <person name="Ravikumar R.L."/>
            <person name="Schlapbach R."/>
            <person name="Sreeman S.M."/>
            <person name="Shimizu K.K."/>
        </authorList>
    </citation>
    <scope>NUCLEOTIDE SEQUENCE</scope>
</reference>
<protein>
    <recommendedName>
        <fullName evidence="11">Oberon PHD finger domain-containing protein</fullName>
    </recommendedName>
</protein>